<gene>
    <name evidence="1" type="ORF">TanjilG_20962</name>
</gene>
<protein>
    <recommendedName>
        <fullName evidence="3">Pectinesterase inhibitor domain-containing protein</fullName>
    </recommendedName>
</protein>
<dbReference type="SUPFAM" id="SSF101148">
    <property type="entry name" value="Plant invertase/pectin methylesterase inhibitor"/>
    <property type="match status" value="1"/>
</dbReference>
<dbReference type="InterPro" id="IPR035513">
    <property type="entry name" value="Invertase/methylesterase_inhib"/>
</dbReference>
<evidence type="ECO:0000313" key="1">
    <source>
        <dbReference type="EMBL" id="OIW03034.1"/>
    </source>
</evidence>
<accession>A0A1J7H997</accession>
<dbReference type="PANTHER" id="PTHR31890">
    <property type="entry name" value="PLANT INVERTASE/PECTIN METHYLESTERASE INHIBITOR SUPERFAMILY PROTEIN"/>
    <property type="match status" value="1"/>
</dbReference>
<organism evidence="1 2">
    <name type="scientific">Lupinus angustifolius</name>
    <name type="common">Narrow-leaved blue lupine</name>
    <dbReference type="NCBI Taxonomy" id="3871"/>
    <lineage>
        <taxon>Eukaryota</taxon>
        <taxon>Viridiplantae</taxon>
        <taxon>Streptophyta</taxon>
        <taxon>Embryophyta</taxon>
        <taxon>Tracheophyta</taxon>
        <taxon>Spermatophyta</taxon>
        <taxon>Magnoliopsida</taxon>
        <taxon>eudicotyledons</taxon>
        <taxon>Gunneridae</taxon>
        <taxon>Pentapetalae</taxon>
        <taxon>rosids</taxon>
        <taxon>fabids</taxon>
        <taxon>Fabales</taxon>
        <taxon>Fabaceae</taxon>
        <taxon>Papilionoideae</taxon>
        <taxon>50 kb inversion clade</taxon>
        <taxon>genistoids sensu lato</taxon>
        <taxon>core genistoids</taxon>
        <taxon>Genisteae</taxon>
        <taxon>Lupinus</taxon>
    </lineage>
</organism>
<dbReference type="Proteomes" id="UP000188354">
    <property type="component" value="Chromosome LG10"/>
</dbReference>
<name>A0A1J7H997_LUPAN</name>
<reference evidence="1 2" key="1">
    <citation type="journal article" date="2017" name="Plant Biotechnol. J.">
        <title>A comprehensive draft genome sequence for lupin (Lupinus angustifolius), an emerging health food: insights into plant-microbe interactions and legume evolution.</title>
        <authorList>
            <person name="Hane J.K."/>
            <person name="Ming Y."/>
            <person name="Kamphuis L.G."/>
            <person name="Nelson M.N."/>
            <person name="Garg G."/>
            <person name="Atkins C.A."/>
            <person name="Bayer P.E."/>
            <person name="Bravo A."/>
            <person name="Bringans S."/>
            <person name="Cannon S."/>
            <person name="Edwards D."/>
            <person name="Foley R."/>
            <person name="Gao L.L."/>
            <person name="Harrison M.J."/>
            <person name="Huang W."/>
            <person name="Hurgobin B."/>
            <person name="Li S."/>
            <person name="Liu C.W."/>
            <person name="McGrath A."/>
            <person name="Morahan G."/>
            <person name="Murray J."/>
            <person name="Weller J."/>
            <person name="Jian J."/>
            <person name="Singh K.B."/>
        </authorList>
    </citation>
    <scope>NUCLEOTIDE SEQUENCE [LARGE SCALE GENOMIC DNA]</scope>
    <source>
        <strain evidence="2">cv. Tanjil</strain>
        <tissue evidence="1">Whole plant</tissue>
    </source>
</reference>
<dbReference type="PANTHER" id="PTHR31890:SF9">
    <property type="entry name" value="PLANT INVERTASE_PECTIN METHYLESTERASE INHIBITOR SUPERFAMILY PROTEIN"/>
    <property type="match status" value="1"/>
</dbReference>
<proteinExistence type="predicted"/>
<evidence type="ECO:0000313" key="2">
    <source>
        <dbReference type="Proteomes" id="UP000188354"/>
    </source>
</evidence>
<keyword evidence="2" id="KW-1185">Reference proteome</keyword>
<dbReference type="Gene3D" id="1.20.140.40">
    <property type="entry name" value="Invertase/pectin methylesterase inhibitor family protein"/>
    <property type="match status" value="1"/>
</dbReference>
<sequence length="122" mass="12986">MVSAKTYIDLANLILDLAINKATEGQHSISGFMSKNPPQAIQKCATTLYNGSISSFKKAKSGLVKDPITASYDARVAGDGPDYCADAIKEANINDPAIIYINKNVLLLSDIASIAARKLVKV</sequence>
<dbReference type="AlphaFoldDB" id="A0A1J7H997"/>
<dbReference type="Gramene" id="OIW03034">
    <property type="protein sequence ID" value="OIW03034"/>
    <property type="gene ID" value="TanjilG_20962"/>
</dbReference>
<evidence type="ECO:0008006" key="3">
    <source>
        <dbReference type="Google" id="ProtNLM"/>
    </source>
</evidence>
<dbReference type="EMBL" id="CM007370">
    <property type="protein sequence ID" value="OIW03034.1"/>
    <property type="molecule type" value="Genomic_DNA"/>
</dbReference>